<evidence type="ECO:0000313" key="3">
    <source>
        <dbReference type="Proteomes" id="UP000198211"/>
    </source>
</evidence>
<dbReference type="PANTHER" id="PTHR19303:SF73">
    <property type="entry name" value="PROTEIN PDC2"/>
    <property type="match status" value="1"/>
</dbReference>
<dbReference type="InterPro" id="IPR004875">
    <property type="entry name" value="DDE_SF_endonuclease_dom"/>
</dbReference>
<dbReference type="InterPro" id="IPR050863">
    <property type="entry name" value="CenT-Element_Derived"/>
</dbReference>
<dbReference type="AlphaFoldDB" id="A0A225UNM3"/>
<dbReference type="GO" id="GO:0003677">
    <property type="term" value="F:DNA binding"/>
    <property type="evidence" value="ECO:0007669"/>
    <property type="project" value="TreeGrafter"/>
</dbReference>
<accession>A0A225UNM3</accession>
<dbReference type="PANTHER" id="PTHR19303">
    <property type="entry name" value="TRANSPOSON"/>
    <property type="match status" value="1"/>
</dbReference>
<gene>
    <name evidence="2" type="ORF">PHMEG_00035631</name>
</gene>
<dbReference type="GO" id="GO:0005634">
    <property type="term" value="C:nucleus"/>
    <property type="evidence" value="ECO:0007669"/>
    <property type="project" value="TreeGrafter"/>
</dbReference>
<dbReference type="OrthoDB" id="94604at2759"/>
<keyword evidence="3" id="KW-1185">Reference proteome</keyword>
<dbReference type="Pfam" id="PF03184">
    <property type="entry name" value="DDE_1"/>
    <property type="match status" value="1"/>
</dbReference>
<evidence type="ECO:0000313" key="2">
    <source>
        <dbReference type="EMBL" id="OWY94593.1"/>
    </source>
</evidence>
<sequence>YTREEKDEAVQLLLGGIYVSELANKNGIPDQCLQNWRSIAKMRADVGNSEGSVFNARRGPDPLPPKDAEDCIRDWIIARQRIGSPVKRQDIIRKGRVVSSFSELTMQISRSISKVLNMLIDADVRQLFRTLSNVIIEEKMDTSKIFNVDETAFDSSSKTTRVVILRGSKNVWHTDPNMNFYLSFVACGSVSGFVVPPLFILPGERVDNIATKECDIYGAAVTTANKASMTASLFAKWLVFFSNAAPALIKRPLLLLMDGCSSHLSTTIANVADRQQIRMSFKSKLKLFIDELIRENGETLIVKAKVLQIASLVWSSCNFNVNISTVFKSCGIYPLSMVMMSEKLHNFQRNETPVDAKQALWLRHRKSVQNDLLLLPTKSTLKARKKYCYRDRQNTHP</sequence>
<reference evidence="3" key="1">
    <citation type="submission" date="2017-03" db="EMBL/GenBank/DDBJ databases">
        <title>Phytopthora megakarya and P. palmivora, two closely related causual agents of cacao black pod achieved similar genome size and gene model numbers by different mechanisms.</title>
        <authorList>
            <person name="Ali S."/>
            <person name="Shao J."/>
            <person name="Larry D.J."/>
            <person name="Kronmiller B."/>
            <person name="Shen D."/>
            <person name="Strem M.D."/>
            <person name="Melnick R.L."/>
            <person name="Guiltinan M.J."/>
            <person name="Tyler B.M."/>
            <person name="Meinhardt L.W."/>
            <person name="Bailey B.A."/>
        </authorList>
    </citation>
    <scope>NUCLEOTIDE SEQUENCE [LARGE SCALE GENOMIC DNA]</scope>
    <source>
        <strain evidence="3">zdho120</strain>
    </source>
</reference>
<feature type="domain" description="DDE-1" evidence="1">
    <location>
        <begin position="186"/>
        <end position="281"/>
    </location>
</feature>
<proteinExistence type="predicted"/>
<evidence type="ECO:0000259" key="1">
    <source>
        <dbReference type="Pfam" id="PF03184"/>
    </source>
</evidence>
<protein>
    <submittedName>
        <fullName evidence="2">DNA binding protein</fullName>
    </submittedName>
</protein>
<dbReference type="Proteomes" id="UP000198211">
    <property type="component" value="Unassembled WGS sequence"/>
</dbReference>
<dbReference type="EMBL" id="NBNE01014127">
    <property type="protein sequence ID" value="OWY94593.1"/>
    <property type="molecule type" value="Genomic_DNA"/>
</dbReference>
<comment type="caution">
    <text evidence="2">The sequence shown here is derived from an EMBL/GenBank/DDBJ whole genome shotgun (WGS) entry which is preliminary data.</text>
</comment>
<feature type="non-terminal residue" evidence="2">
    <location>
        <position position="1"/>
    </location>
</feature>
<name>A0A225UNM3_9STRA</name>
<organism evidence="2 3">
    <name type="scientific">Phytophthora megakarya</name>
    <dbReference type="NCBI Taxonomy" id="4795"/>
    <lineage>
        <taxon>Eukaryota</taxon>
        <taxon>Sar</taxon>
        <taxon>Stramenopiles</taxon>
        <taxon>Oomycota</taxon>
        <taxon>Peronosporomycetes</taxon>
        <taxon>Peronosporales</taxon>
        <taxon>Peronosporaceae</taxon>
        <taxon>Phytophthora</taxon>
    </lineage>
</organism>